<accession>A0A2A9NZ70</accession>
<keyword evidence="7" id="KW-0547">Nucleotide-binding</keyword>
<dbReference type="InterPro" id="IPR006554">
    <property type="entry name" value="Helicase-like_DEXD_c2"/>
</dbReference>
<dbReference type="InterPro" id="IPR014013">
    <property type="entry name" value="Helic_SF1/SF2_ATP-bd_DinG/Rad3"/>
</dbReference>
<evidence type="ECO:0000256" key="7">
    <source>
        <dbReference type="ARBA" id="ARBA00022741"/>
    </source>
</evidence>
<keyword evidence="22" id="KW-0175">Coiled coil</keyword>
<evidence type="ECO:0000256" key="3">
    <source>
        <dbReference type="ARBA" id="ARBA00008435"/>
    </source>
</evidence>
<evidence type="ECO:0000256" key="14">
    <source>
        <dbReference type="ARBA" id="ARBA00023242"/>
    </source>
</evidence>
<dbReference type="InterPro" id="IPR013020">
    <property type="entry name" value="Rad3/Chl1-like"/>
</dbReference>
<dbReference type="SMART" id="SM00488">
    <property type="entry name" value="DEXDc2"/>
    <property type="match status" value="1"/>
</dbReference>
<evidence type="ECO:0000256" key="17">
    <source>
        <dbReference type="ARBA" id="ARBA00044969"/>
    </source>
</evidence>
<dbReference type="EMBL" id="KZ301971">
    <property type="protein sequence ID" value="PFH53881.1"/>
    <property type="molecule type" value="Genomic_DNA"/>
</dbReference>
<dbReference type="PANTHER" id="PTHR11472:SF41">
    <property type="entry name" value="ATP-DEPENDENT DNA HELICASE DDX11-RELATED"/>
    <property type="match status" value="1"/>
</dbReference>
<dbReference type="GO" id="GO:0051536">
    <property type="term" value="F:iron-sulfur cluster binding"/>
    <property type="evidence" value="ECO:0007669"/>
    <property type="project" value="UniProtKB-KW"/>
</dbReference>
<name>A0A2A9NZ70_9AGAR</name>
<dbReference type="GO" id="GO:0016818">
    <property type="term" value="F:hydrolase activity, acting on acid anhydrides, in phosphorus-containing anhydrides"/>
    <property type="evidence" value="ECO:0007669"/>
    <property type="project" value="InterPro"/>
</dbReference>
<keyword evidence="13" id="KW-0413">Isomerase</keyword>
<evidence type="ECO:0000256" key="20">
    <source>
        <dbReference type="ARBA" id="ARBA00045702"/>
    </source>
</evidence>
<protein>
    <recommendedName>
        <fullName evidence="5">ATP-dependent DNA helicase CHL1</fullName>
        <ecNumber evidence="17">5.6.2.3</ecNumber>
    </recommendedName>
    <alternativeName>
        <fullName evidence="4">ATP-dependent DNA helicase chl1</fullName>
    </alternativeName>
    <alternativeName>
        <fullName evidence="16">Chromosome loss protein 1</fullName>
    </alternativeName>
    <alternativeName>
        <fullName evidence="18 19">DNA 5'-3' helicase CHL1</fullName>
    </alternativeName>
</protein>
<dbReference type="SMART" id="SM00491">
    <property type="entry name" value="HELICc2"/>
    <property type="match status" value="1"/>
</dbReference>
<evidence type="ECO:0000259" key="23">
    <source>
        <dbReference type="PROSITE" id="PS51193"/>
    </source>
</evidence>
<keyword evidence="12" id="KW-0411">Iron-sulfur</keyword>
<keyword evidence="9" id="KW-0347">Helicase</keyword>
<dbReference type="PANTHER" id="PTHR11472">
    <property type="entry name" value="DNA REPAIR DEAD HELICASE RAD3/XP-D SUBFAMILY MEMBER"/>
    <property type="match status" value="1"/>
</dbReference>
<keyword evidence="14" id="KW-0539">Nucleus</keyword>
<dbReference type="GO" id="GO:0046872">
    <property type="term" value="F:metal ion binding"/>
    <property type="evidence" value="ECO:0007669"/>
    <property type="project" value="UniProtKB-KW"/>
</dbReference>
<keyword evidence="6" id="KW-0479">Metal-binding</keyword>
<dbReference type="InterPro" id="IPR006555">
    <property type="entry name" value="ATP-dep_Helicase_C"/>
</dbReference>
<dbReference type="OrthoDB" id="267079at2759"/>
<evidence type="ECO:0000313" key="25">
    <source>
        <dbReference type="Proteomes" id="UP000242287"/>
    </source>
</evidence>
<sequence length="879" mass="98745">MSLHLPTPDHFPAFPYDPPYTIQVDLMRHLYRAIEEKKVAIVESPTGTGKTLSLLCASMSWLADEKDRAKKGKLKAMLGEDTNSTTKDWVVEQSLERIRRDLESKEEEYEERLLEARKREVRLKKMAQARSVKRPKKAQELPSIAIVDDNDGIFLPDSEVCQHQEGEIYISPALRALMAKLDKTSGNTLEDEPTCTKIYYASRTHSQLTQVLPELKKLRQSLCNLHPQEPSSATSLGGSRKRQLDHEMDDLWKQSYPRSVSLGSRKQLCINDELRAVNRDLDERCREMLNDPEGKRCPYLPTLDNGETRMIEFRDQILASPKDIEDLAELGRIAGTCPYFGSRRAIPQAELVTLPYNLLLQRSARDALGIDLTGQVVIIDEAHNLISTILSLSTTCLSYYILTTSLQQLATYLSRFRTRLSGKHMVHLKRLLVFLDALKKYATEWQNSMMKKETCTEKSACKMEVLTISEFMEHLGRKASGINLLEIEKYLKTSKIARKISSYIEKQEEDASSCPTSYRKQKGEIPPLNVVEQFMLSLTGANDDGRITISLVGGSEKQVQLKYQQLNPSSNFMEVVEAARSVILAGGTMSPIPDIADQLFPNLAADRITTFSCGHIIPETSLKTLVVTKTPCGDPTDYKAGRLRDANVIDDLGRILLNLVCVVPAGMVIFFPSYNFLTIASAAWQKSGKLDKIAQKKQIFLEPHEGTDVEKVLIGYAAAVRNQPKESSSFHRNGAVLLAVVGAKLSEGLNFADELARAVVVIGLPFANLGSPELQERLKYVKRREEKRTDVTLRINNVKRDAAAELYENMCMNAVNQSIGRAIRHRGDWASLILLDQRYALDSIRNKLPKWIGNSVTVAGSFGQVMTELGGFYRNKGKR</sequence>
<dbReference type="InterPro" id="IPR010614">
    <property type="entry name" value="RAD3-like_helicase_DEAD"/>
</dbReference>
<comment type="function">
    <text evidence="20">ATP-dependent DNA helicase important for chromosome transmission and normal cell cycle progression in G(2)/M. May have a role in changing DNA topology to allow the loading of proteins involved in maintaining sister chromatid cohesion in the vicinity of the centromeres. Has a specific role in chromosome segregation during meiosis II.</text>
</comment>
<comment type="catalytic activity">
    <reaction evidence="21">
        <text>ATP + H2O = ADP + phosphate + H(+)</text>
        <dbReference type="Rhea" id="RHEA:13065"/>
        <dbReference type="ChEBI" id="CHEBI:15377"/>
        <dbReference type="ChEBI" id="CHEBI:15378"/>
        <dbReference type="ChEBI" id="CHEBI:30616"/>
        <dbReference type="ChEBI" id="CHEBI:43474"/>
        <dbReference type="ChEBI" id="CHEBI:456216"/>
        <dbReference type="EC" id="5.6.2.3"/>
    </reaction>
</comment>
<keyword evidence="15" id="KW-0131">Cell cycle</keyword>
<feature type="coiled-coil region" evidence="22">
    <location>
        <begin position="92"/>
        <end position="126"/>
    </location>
</feature>
<dbReference type="Pfam" id="PF06733">
    <property type="entry name" value="DEAD_2"/>
    <property type="match status" value="1"/>
</dbReference>
<evidence type="ECO:0000256" key="19">
    <source>
        <dbReference type="ARBA" id="ARBA00045008"/>
    </source>
</evidence>
<comment type="similarity">
    <text evidence="3">Belongs to the DEAD box helicase family. DEAH subfamily. DDX11/CHL1 sub-subfamily.</text>
</comment>
<dbReference type="EC" id="5.6.2.3" evidence="17"/>
<evidence type="ECO:0000256" key="16">
    <source>
        <dbReference type="ARBA" id="ARBA00029709"/>
    </source>
</evidence>
<evidence type="ECO:0000313" key="24">
    <source>
        <dbReference type="EMBL" id="PFH53881.1"/>
    </source>
</evidence>
<dbReference type="STRING" id="703135.A0A2A9NZ70"/>
<dbReference type="Proteomes" id="UP000242287">
    <property type="component" value="Unassembled WGS sequence"/>
</dbReference>
<dbReference type="Gene3D" id="3.40.50.300">
    <property type="entry name" value="P-loop containing nucleotide triphosphate hydrolases"/>
    <property type="match status" value="3"/>
</dbReference>
<dbReference type="AlphaFoldDB" id="A0A2A9NZ70"/>
<evidence type="ECO:0000256" key="5">
    <source>
        <dbReference type="ARBA" id="ARBA00017386"/>
    </source>
</evidence>
<evidence type="ECO:0000256" key="13">
    <source>
        <dbReference type="ARBA" id="ARBA00023235"/>
    </source>
</evidence>
<organism evidence="24 25">
    <name type="scientific">Amanita thiersii Skay4041</name>
    <dbReference type="NCBI Taxonomy" id="703135"/>
    <lineage>
        <taxon>Eukaryota</taxon>
        <taxon>Fungi</taxon>
        <taxon>Dikarya</taxon>
        <taxon>Basidiomycota</taxon>
        <taxon>Agaricomycotina</taxon>
        <taxon>Agaricomycetes</taxon>
        <taxon>Agaricomycetidae</taxon>
        <taxon>Agaricales</taxon>
        <taxon>Pluteineae</taxon>
        <taxon>Amanitaceae</taxon>
        <taxon>Amanita</taxon>
    </lineage>
</organism>
<keyword evidence="25" id="KW-1185">Reference proteome</keyword>
<evidence type="ECO:0000256" key="9">
    <source>
        <dbReference type="ARBA" id="ARBA00022806"/>
    </source>
</evidence>
<evidence type="ECO:0000256" key="1">
    <source>
        <dbReference type="ARBA" id="ARBA00001966"/>
    </source>
</evidence>
<keyword evidence="10" id="KW-0067">ATP-binding</keyword>
<evidence type="ECO:0000256" key="22">
    <source>
        <dbReference type="SAM" id="Coils"/>
    </source>
</evidence>
<reference evidence="24 25" key="1">
    <citation type="submission" date="2014-02" db="EMBL/GenBank/DDBJ databases">
        <title>Transposable element dynamics among asymbiotic and ectomycorrhizal Amanita fungi.</title>
        <authorList>
            <consortium name="DOE Joint Genome Institute"/>
            <person name="Hess J."/>
            <person name="Skrede I."/>
            <person name="Wolfe B."/>
            <person name="LaButti K."/>
            <person name="Ohm R.A."/>
            <person name="Grigoriev I.V."/>
            <person name="Pringle A."/>
        </authorList>
    </citation>
    <scope>NUCLEOTIDE SEQUENCE [LARGE SCALE GENOMIC DNA]</scope>
    <source>
        <strain evidence="24 25">SKay4041</strain>
    </source>
</reference>
<dbReference type="InterPro" id="IPR027417">
    <property type="entry name" value="P-loop_NTPase"/>
</dbReference>
<dbReference type="GO" id="GO:0003677">
    <property type="term" value="F:DNA binding"/>
    <property type="evidence" value="ECO:0007669"/>
    <property type="project" value="InterPro"/>
</dbReference>
<evidence type="ECO:0000256" key="4">
    <source>
        <dbReference type="ARBA" id="ARBA00016387"/>
    </source>
</evidence>
<comment type="subcellular location">
    <subcellularLocation>
        <location evidence="2">Nucleus</location>
    </subcellularLocation>
</comment>
<evidence type="ECO:0000256" key="18">
    <source>
        <dbReference type="ARBA" id="ARBA00044998"/>
    </source>
</evidence>
<dbReference type="GO" id="GO:0034085">
    <property type="term" value="P:establishment of sister chromatid cohesion"/>
    <property type="evidence" value="ECO:0007669"/>
    <property type="project" value="TreeGrafter"/>
</dbReference>
<dbReference type="InterPro" id="IPR045028">
    <property type="entry name" value="DinG/Rad3-like"/>
</dbReference>
<dbReference type="PROSITE" id="PS51193">
    <property type="entry name" value="HELICASE_ATP_BIND_2"/>
    <property type="match status" value="1"/>
</dbReference>
<dbReference type="SUPFAM" id="SSF52540">
    <property type="entry name" value="P-loop containing nucleoside triphosphate hydrolases"/>
    <property type="match status" value="1"/>
</dbReference>
<dbReference type="NCBIfam" id="TIGR00604">
    <property type="entry name" value="rad3"/>
    <property type="match status" value="1"/>
</dbReference>
<dbReference type="GO" id="GO:0043139">
    <property type="term" value="F:5'-3' DNA helicase activity"/>
    <property type="evidence" value="ECO:0007669"/>
    <property type="project" value="UniProtKB-EC"/>
</dbReference>
<evidence type="ECO:0000256" key="21">
    <source>
        <dbReference type="ARBA" id="ARBA00048954"/>
    </source>
</evidence>
<dbReference type="GO" id="GO:0005634">
    <property type="term" value="C:nucleus"/>
    <property type="evidence" value="ECO:0007669"/>
    <property type="project" value="UniProtKB-SubCell"/>
</dbReference>
<proteinExistence type="inferred from homology"/>
<evidence type="ECO:0000256" key="2">
    <source>
        <dbReference type="ARBA" id="ARBA00004123"/>
    </source>
</evidence>
<evidence type="ECO:0000256" key="11">
    <source>
        <dbReference type="ARBA" id="ARBA00023004"/>
    </source>
</evidence>
<evidence type="ECO:0000256" key="12">
    <source>
        <dbReference type="ARBA" id="ARBA00023014"/>
    </source>
</evidence>
<keyword evidence="8" id="KW-0378">Hydrolase</keyword>
<dbReference type="GO" id="GO:0005524">
    <property type="term" value="F:ATP binding"/>
    <property type="evidence" value="ECO:0007669"/>
    <property type="project" value="UniProtKB-KW"/>
</dbReference>
<evidence type="ECO:0000256" key="8">
    <source>
        <dbReference type="ARBA" id="ARBA00022801"/>
    </source>
</evidence>
<feature type="domain" description="Helicase ATP-binding" evidence="23">
    <location>
        <begin position="9"/>
        <end position="455"/>
    </location>
</feature>
<gene>
    <name evidence="24" type="ORF">AMATHDRAFT_186475</name>
</gene>
<keyword evidence="11" id="KW-0408">Iron</keyword>
<comment type="cofactor">
    <cofactor evidence="1">
        <name>[4Fe-4S] cluster</name>
        <dbReference type="ChEBI" id="CHEBI:49883"/>
    </cofactor>
</comment>
<evidence type="ECO:0000256" key="15">
    <source>
        <dbReference type="ARBA" id="ARBA00023306"/>
    </source>
</evidence>
<dbReference type="GO" id="GO:0006139">
    <property type="term" value="P:nucleobase-containing compound metabolic process"/>
    <property type="evidence" value="ECO:0007669"/>
    <property type="project" value="InterPro"/>
</dbReference>
<evidence type="ECO:0000256" key="10">
    <source>
        <dbReference type="ARBA" id="ARBA00022840"/>
    </source>
</evidence>
<evidence type="ECO:0000256" key="6">
    <source>
        <dbReference type="ARBA" id="ARBA00022723"/>
    </source>
</evidence>
<dbReference type="Pfam" id="PF13307">
    <property type="entry name" value="Helicase_C_2"/>
    <property type="match status" value="1"/>
</dbReference>